<dbReference type="Pfam" id="PF11799">
    <property type="entry name" value="IMS_C"/>
    <property type="match status" value="1"/>
</dbReference>
<keyword evidence="10 13" id="KW-0238">DNA-binding</keyword>
<dbReference type="Gene3D" id="3.40.1170.60">
    <property type="match status" value="1"/>
</dbReference>
<comment type="subunit">
    <text evidence="13">Monomer.</text>
</comment>
<keyword evidence="5 13" id="KW-0235">DNA replication</keyword>
<comment type="catalytic activity">
    <reaction evidence="12 13">
        <text>DNA(n) + a 2'-deoxyribonucleoside 5'-triphosphate = DNA(n+1) + diphosphate</text>
        <dbReference type="Rhea" id="RHEA:22508"/>
        <dbReference type="Rhea" id="RHEA-COMP:17339"/>
        <dbReference type="Rhea" id="RHEA-COMP:17340"/>
        <dbReference type="ChEBI" id="CHEBI:33019"/>
        <dbReference type="ChEBI" id="CHEBI:61560"/>
        <dbReference type="ChEBI" id="CHEBI:173112"/>
        <dbReference type="EC" id="2.7.7.7"/>
    </reaction>
</comment>
<dbReference type="InterPro" id="IPR036775">
    <property type="entry name" value="DNA_pol_Y-fam_lit_finger_sf"/>
</dbReference>
<dbReference type="AlphaFoldDB" id="A0A0R2BQ19"/>
<feature type="active site" evidence="13">
    <location>
        <position position="131"/>
    </location>
</feature>
<dbReference type="OrthoDB" id="9808813at2"/>
<evidence type="ECO:0000256" key="1">
    <source>
        <dbReference type="ARBA" id="ARBA00010945"/>
    </source>
</evidence>
<feature type="site" description="Substrate discrimination" evidence="13">
    <location>
        <position position="35"/>
    </location>
</feature>
<dbReference type="SUPFAM" id="SSF100879">
    <property type="entry name" value="Lesion bypass DNA polymerase (Y-family), little finger domain"/>
    <property type="match status" value="1"/>
</dbReference>
<reference evidence="15 16" key="1">
    <citation type="journal article" date="2015" name="Genome Announc.">
        <title>Expanding the biotechnology potential of lactobacilli through comparative genomics of 213 strains and associated genera.</title>
        <authorList>
            <person name="Sun Z."/>
            <person name="Harris H.M."/>
            <person name="McCann A."/>
            <person name="Guo C."/>
            <person name="Argimon S."/>
            <person name="Zhang W."/>
            <person name="Yang X."/>
            <person name="Jeffery I.B."/>
            <person name="Cooney J.C."/>
            <person name="Kagawa T.F."/>
            <person name="Liu W."/>
            <person name="Song Y."/>
            <person name="Salvetti E."/>
            <person name="Wrobel A."/>
            <person name="Rasinkangas P."/>
            <person name="Parkhill J."/>
            <person name="Rea M.C."/>
            <person name="O'Sullivan O."/>
            <person name="Ritari J."/>
            <person name="Douillard F.P."/>
            <person name="Paul Ross R."/>
            <person name="Yang R."/>
            <person name="Briner A.E."/>
            <person name="Felis G.E."/>
            <person name="de Vos W.M."/>
            <person name="Barrangou R."/>
            <person name="Klaenhammer T.R."/>
            <person name="Caufield P.W."/>
            <person name="Cui Y."/>
            <person name="Zhang H."/>
            <person name="O'Toole P.W."/>
        </authorList>
    </citation>
    <scope>NUCLEOTIDE SEQUENCE [LARGE SCALE GENOMIC DNA]</scope>
    <source>
        <strain evidence="15 16">DSM 20335</strain>
    </source>
</reference>
<dbReference type="GO" id="GO:0009432">
    <property type="term" value="P:SOS response"/>
    <property type="evidence" value="ECO:0007669"/>
    <property type="project" value="TreeGrafter"/>
</dbReference>
<organism evidence="15 16">
    <name type="scientific">Lapidilactobacillus dextrinicus DSM 20335</name>
    <dbReference type="NCBI Taxonomy" id="1423738"/>
    <lineage>
        <taxon>Bacteria</taxon>
        <taxon>Bacillati</taxon>
        <taxon>Bacillota</taxon>
        <taxon>Bacilli</taxon>
        <taxon>Lactobacillales</taxon>
        <taxon>Lactobacillaceae</taxon>
        <taxon>Lapidilactobacillus</taxon>
    </lineage>
</organism>
<evidence type="ECO:0000256" key="5">
    <source>
        <dbReference type="ARBA" id="ARBA00022705"/>
    </source>
</evidence>
<keyword evidence="4 13" id="KW-0548">Nucleotidyltransferase</keyword>
<proteinExistence type="inferred from homology"/>
<comment type="subcellular location">
    <subcellularLocation>
        <location evidence="13">Cytoplasm</location>
    </subcellularLocation>
</comment>
<dbReference type="EC" id="2.7.7.7" evidence="13"/>
<name>A0A0R2BQ19_9LACO</name>
<protein>
    <recommendedName>
        <fullName evidence="13">DNA polymerase IV</fullName>
        <shortName evidence="13">Pol IV</shortName>
        <ecNumber evidence="13">2.7.7.7</ecNumber>
    </recommendedName>
</protein>
<dbReference type="InterPro" id="IPR001126">
    <property type="entry name" value="UmuC"/>
</dbReference>
<evidence type="ECO:0000256" key="12">
    <source>
        <dbReference type="ARBA" id="ARBA00049244"/>
    </source>
</evidence>
<dbReference type="RefSeq" id="WP_057757878.1">
    <property type="nucleotide sequence ID" value="NZ_AYYK01000025.1"/>
</dbReference>
<keyword evidence="3 13" id="KW-0808">Transferase</keyword>
<dbReference type="STRING" id="1423738.FC84_GL001257"/>
<comment type="cofactor">
    <cofactor evidence="13">
        <name>Mg(2+)</name>
        <dbReference type="ChEBI" id="CHEBI:18420"/>
    </cofactor>
    <text evidence="13">Binds 2 magnesium ions per subunit.</text>
</comment>
<dbReference type="InterPro" id="IPR043128">
    <property type="entry name" value="Rev_trsase/Diguanyl_cyclase"/>
</dbReference>
<dbReference type="InterPro" id="IPR024728">
    <property type="entry name" value="PolY_HhH_motif"/>
</dbReference>
<accession>A0A0R2BQ19</accession>
<evidence type="ECO:0000256" key="2">
    <source>
        <dbReference type="ARBA" id="ARBA00022457"/>
    </source>
</evidence>
<evidence type="ECO:0000313" key="15">
    <source>
        <dbReference type="EMBL" id="KRM78235.1"/>
    </source>
</evidence>
<feature type="binding site" evidence="13">
    <location>
        <position position="30"/>
    </location>
    <ligand>
        <name>Mg(2+)</name>
        <dbReference type="ChEBI" id="CHEBI:18420"/>
    </ligand>
</feature>
<dbReference type="GO" id="GO:0006281">
    <property type="term" value="P:DNA repair"/>
    <property type="evidence" value="ECO:0007669"/>
    <property type="project" value="UniProtKB-UniRule"/>
</dbReference>
<comment type="similarity">
    <text evidence="1 13">Belongs to the DNA polymerase type-Y family.</text>
</comment>
<keyword evidence="6 13" id="KW-0479">Metal-binding</keyword>
<keyword evidence="8 13" id="KW-0460">Magnesium</keyword>
<dbReference type="SUPFAM" id="SSF56672">
    <property type="entry name" value="DNA/RNA polymerases"/>
    <property type="match status" value="1"/>
</dbReference>
<evidence type="ECO:0000256" key="11">
    <source>
        <dbReference type="ARBA" id="ARBA00023204"/>
    </source>
</evidence>
<dbReference type="PATRIC" id="fig|1423738.3.peg.1274"/>
<evidence type="ECO:0000256" key="6">
    <source>
        <dbReference type="ARBA" id="ARBA00022723"/>
    </source>
</evidence>
<dbReference type="InterPro" id="IPR043502">
    <property type="entry name" value="DNA/RNA_pol_sf"/>
</dbReference>
<keyword evidence="9 13" id="KW-0239">DNA-directed DNA polymerase</keyword>
<dbReference type="PANTHER" id="PTHR11076:SF33">
    <property type="entry name" value="DNA POLYMERASE KAPPA"/>
    <property type="match status" value="1"/>
</dbReference>
<dbReference type="FunFam" id="3.30.1490.100:FF:000004">
    <property type="entry name" value="DNA polymerase IV"/>
    <property type="match status" value="1"/>
</dbReference>
<comment type="function">
    <text evidence="13">Poorly processive, error-prone DNA polymerase involved in untargeted mutagenesis. Copies undamaged DNA at stalled replication forks, which arise in vivo from mismatched or misaligned primer ends. These misaligned primers can be extended by PolIV. Exhibits no 3'-5' exonuclease (proofreading) activity. May be involved in translesional synthesis, in conjunction with the beta clamp from PolIII.</text>
</comment>
<dbReference type="Gene3D" id="3.30.70.270">
    <property type="match status" value="1"/>
</dbReference>
<dbReference type="Gene3D" id="1.10.150.20">
    <property type="entry name" value="5' to 3' exonuclease, C-terminal subdomain"/>
    <property type="match status" value="1"/>
</dbReference>
<dbReference type="InterPro" id="IPR050116">
    <property type="entry name" value="DNA_polymerase-Y"/>
</dbReference>
<keyword evidence="2 13" id="KW-0515">Mutator protein</keyword>
<dbReference type="HAMAP" id="MF_01113">
    <property type="entry name" value="DNApol_IV"/>
    <property type="match status" value="1"/>
</dbReference>
<evidence type="ECO:0000256" key="7">
    <source>
        <dbReference type="ARBA" id="ARBA00022763"/>
    </source>
</evidence>
<dbReference type="Proteomes" id="UP000051813">
    <property type="component" value="Unassembled WGS sequence"/>
</dbReference>
<dbReference type="InterPro" id="IPR017961">
    <property type="entry name" value="DNA_pol_Y-fam_little_finger"/>
</dbReference>
<keyword evidence="11 13" id="KW-0234">DNA repair</keyword>
<evidence type="ECO:0000256" key="13">
    <source>
        <dbReference type="HAMAP-Rule" id="MF_01113"/>
    </source>
</evidence>
<dbReference type="GO" id="GO:0006261">
    <property type="term" value="P:DNA-templated DNA replication"/>
    <property type="evidence" value="ECO:0007669"/>
    <property type="project" value="UniProtKB-UniRule"/>
</dbReference>
<evidence type="ECO:0000256" key="8">
    <source>
        <dbReference type="ARBA" id="ARBA00022842"/>
    </source>
</evidence>
<dbReference type="GO" id="GO:0005829">
    <property type="term" value="C:cytosol"/>
    <property type="evidence" value="ECO:0007669"/>
    <property type="project" value="TreeGrafter"/>
</dbReference>
<dbReference type="NCBIfam" id="NF002677">
    <property type="entry name" value="PRK02406.1"/>
    <property type="match status" value="1"/>
</dbReference>
<dbReference type="InterPro" id="IPR022880">
    <property type="entry name" value="DNApol_IV"/>
</dbReference>
<dbReference type="Gene3D" id="3.30.1490.100">
    <property type="entry name" value="DNA polymerase, Y-family, little finger domain"/>
    <property type="match status" value="1"/>
</dbReference>
<dbReference type="CDD" id="cd03586">
    <property type="entry name" value="PolY_Pol_IV_kappa"/>
    <property type="match status" value="1"/>
</dbReference>
<evidence type="ECO:0000259" key="14">
    <source>
        <dbReference type="PROSITE" id="PS50173"/>
    </source>
</evidence>
<evidence type="ECO:0000256" key="9">
    <source>
        <dbReference type="ARBA" id="ARBA00022932"/>
    </source>
</evidence>
<evidence type="ECO:0000256" key="4">
    <source>
        <dbReference type="ARBA" id="ARBA00022695"/>
    </source>
</evidence>
<dbReference type="Pfam" id="PF00817">
    <property type="entry name" value="IMS"/>
    <property type="match status" value="1"/>
</dbReference>
<keyword evidence="7 13" id="KW-0227">DNA damage</keyword>
<evidence type="ECO:0000256" key="3">
    <source>
        <dbReference type="ARBA" id="ARBA00022679"/>
    </source>
</evidence>
<dbReference type="PANTHER" id="PTHR11076">
    <property type="entry name" value="DNA REPAIR POLYMERASE UMUC / TRANSFERASE FAMILY MEMBER"/>
    <property type="match status" value="1"/>
</dbReference>
<gene>
    <name evidence="13" type="primary">dinB</name>
    <name evidence="15" type="ORF">FC84_GL001257</name>
</gene>
<evidence type="ECO:0000313" key="16">
    <source>
        <dbReference type="Proteomes" id="UP000051813"/>
    </source>
</evidence>
<dbReference type="PROSITE" id="PS50173">
    <property type="entry name" value="UMUC"/>
    <property type="match status" value="1"/>
</dbReference>
<keyword evidence="13" id="KW-0963">Cytoplasm</keyword>
<dbReference type="GO" id="GO:0003684">
    <property type="term" value="F:damaged DNA binding"/>
    <property type="evidence" value="ECO:0007669"/>
    <property type="project" value="InterPro"/>
</dbReference>
<dbReference type="GO" id="GO:0003887">
    <property type="term" value="F:DNA-directed DNA polymerase activity"/>
    <property type="evidence" value="ECO:0007669"/>
    <property type="project" value="UniProtKB-UniRule"/>
</dbReference>
<dbReference type="GO" id="GO:0042276">
    <property type="term" value="P:error-prone translesion synthesis"/>
    <property type="evidence" value="ECO:0007669"/>
    <property type="project" value="TreeGrafter"/>
</dbReference>
<evidence type="ECO:0000256" key="10">
    <source>
        <dbReference type="ARBA" id="ARBA00023125"/>
    </source>
</evidence>
<sequence>MFNVLGGVDLAEWLEVPLQYHTERKIIHVDMDAFYASVEIREHPELKNKAVVIAHDPRKNHGHGVVTTANYVARRYGVHSAMPAAQALKLIPSNELVFVPPHFDLYRQVSNQVHQIFHQVTEMIEPISLDEAFLDVTHNKKQEPNTIKLAKWIQQQIFKETHLTCSLGISYNKFLAKVASDHNKPIGRTIIRPEQALVFLHDLPIEQFFGVGKKTQAVLHDLNIYTGGDLIKVPQMTLIRRFNKMGFIMYQHARGVDDSPVQGQRKRRSIGKERTYSPEIQAEERVKRQLQLISQLVAEELAKKQLHGRVLVLKMRNSDFVTTTKRQSVDQYLNEAEQIFKIAWQLWQTYGDLADGIRLLGVTVTDLYPQSFENIDLPLFEQ</sequence>
<feature type="binding site" evidence="13">
    <location>
        <position position="130"/>
    </location>
    <ligand>
        <name>Mg(2+)</name>
        <dbReference type="ChEBI" id="CHEBI:18420"/>
    </ligand>
</feature>
<dbReference type="GO" id="GO:0000287">
    <property type="term" value="F:magnesium ion binding"/>
    <property type="evidence" value="ECO:0007669"/>
    <property type="project" value="UniProtKB-UniRule"/>
</dbReference>
<comment type="caution">
    <text evidence="15">The sequence shown here is derived from an EMBL/GenBank/DDBJ whole genome shotgun (WGS) entry which is preliminary data.</text>
</comment>
<feature type="domain" description="UmuC" evidence="14">
    <location>
        <begin position="26"/>
        <end position="212"/>
    </location>
</feature>
<dbReference type="Pfam" id="PF11798">
    <property type="entry name" value="IMS_HHH"/>
    <property type="match status" value="1"/>
</dbReference>
<keyword evidence="16" id="KW-1185">Reference proteome</keyword>
<dbReference type="EMBL" id="AYYK01000025">
    <property type="protein sequence ID" value="KRM78235.1"/>
    <property type="molecule type" value="Genomic_DNA"/>
</dbReference>